<organism evidence="2 3">
    <name type="scientific">Sarcoptes scabiei</name>
    <name type="common">Itch mite</name>
    <name type="synonym">Acarus scabiei</name>
    <dbReference type="NCBI Taxonomy" id="52283"/>
    <lineage>
        <taxon>Eukaryota</taxon>
        <taxon>Metazoa</taxon>
        <taxon>Ecdysozoa</taxon>
        <taxon>Arthropoda</taxon>
        <taxon>Chelicerata</taxon>
        <taxon>Arachnida</taxon>
        <taxon>Acari</taxon>
        <taxon>Acariformes</taxon>
        <taxon>Sarcoptiformes</taxon>
        <taxon>Astigmata</taxon>
        <taxon>Psoroptidia</taxon>
        <taxon>Sarcoptoidea</taxon>
        <taxon>Sarcoptidae</taxon>
        <taxon>Sarcoptinae</taxon>
        <taxon>Sarcoptes</taxon>
    </lineage>
</organism>
<evidence type="ECO:0000313" key="3">
    <source>
        <dbReference type="Proteomes" id="UP000616769"/>
    </source>
</evidence>
<feature type="compositionally biased region" description="Polar residues" evidence="1">
    <location>
        <begin position="284"/>
        <end position="294"/>
    </location>
</feature>
<accession>A0A131ZZE9</accession>
<reference evidence="2 3" key="1">
    <citation type="journal article" date="2015" name="Parasit. Vectors">
        <title>Draft genome of the scabies mite.</title>
        <authorList>
            <person name="Rider S.D.Jr."/>
            <person name="Morgan M.S."/>
            <person name="Arlian L.G."/>
        </authorList>
    </citation>
    <scope>NUCLEOTIDE SEQUENCE [LARGE SCALE GENOMIC DNA]</scope>
    <source>
        <strain evidence="2">Arlian Lab</strain>
    </source>
</reference>
<name>A0A131ZZE9_SARSC</name>
<dbReference type="EMBL" id="JXLN01005756">
    <property type="protein sequence ID" value="KPM03675.1"/>
    <property type="molecule type" value="Genomic_DNA"/>
</dbReference>
<feature type="compositionally biased region" description="Polar residues" evidence="1">
    <location>
        <begin position="165"/>
        <end position="176"/>
    </location>
</feature>
<feature type="compositionally biased region" description="Polar residues" evidence="1">
    <location>
        <begin position="393"/>
        <end position="414"/>
    </location>
</feature>
<dbReference type="VEuPathDB" id="VectorBase:SSCA010453"/>
<proteinExistence type="predicted"/>
<feature type="compositionally biased region" description="Low complexity" evidence="1">
    <location>
        <begin position="124"/>
        <end position="136"/>
    </location>
</feature>
<dbReference type="AlphaFoldDB" id="A0A131ZZE9"/>
<dbReference type="Proteomes" id="UP000616769">
    <property type="component" value="Unassembled WGS sequence"/>
</dbReference>
<feature type="compositionally biased region" description="Polar residues" evidence="1">
    <location>
        <begin position="242"/>
        <end position="270"/>
    </location>
</feature>
<feature type="compositionally biased region" description="Low complexity" evidence="1">
    <location>
        <begin position="146"/>
        <end position="164"/>
    </location>
</feature>
<feature type="region of interest" description="Disordered" evidence="1">
    <location>
        <begin position="124"/>
        <end position="179"/>
    </location>
</feature>
<evidence type="ECO:0000256" key="1">
    <source>
        <dbReference type="SAM" id="MobiDB-lite"/>
    </source>
</evidence>
<feature type="compositionally biased region" description="Basic and acidic residues" evidence="1">
    <location>
        <begin position="373"/>
        <end position="383"/>
    </location>
</feature>
<feature type="compositionally biased region" description="Low complexity" evidence="1">
    <location>
        <begin position="354"/>
        <end position="372"/>
    </location>
</feature>
<feature type="compositionally biased region" description="Polar residues" evidence="1">
    <location>
        <begin position="333"/>
        <end position="344"/>
    </location>
</feature>
<sequence>MASLATNQISNNFVNQSTPSATVPPFSFGLSPFGNISAFDGFARMPPTTTGATTVPPINPVNFENFDLKNFDPRAMLNAYFGAFSVGNGSLGLDSSSALFSNSNNPNNLPNLFNSRMNTTLTSSSVSSTSTLSITTKPSNNCGAASNTSIQNNDSTSSSVSNHSPIMSTQSGISSSKLKDSKFSPLNLLTLNEQLEQDRDLLQLHETLNQRFKNNNLLATNPNFFNNRFFPYGFRPFSYNASVGQQPSTSPTLNSMNSINSSGNKLSSPVLSDAEFVSDKKSPLNCSTTSSNCPSPARSSYSGIGGGRSVGTRSATSTPDSIGGNGRNGNNNLRSSSPQPSPKSMRSLEDRSPKSCSVKNNSNSNQSKQSKSSIKESLQELKHMQLMVEGLDGSTNTNSQRNCATSNGQSIAAS</sequence>
<protein>
    <submittedName>
        <fullName evidence="2">Uncharacterized protein</fullName>
    </submittedName>
</protein>
<gene>
    <name evidence="2" type="ORF">QR98_0021090</name>
</gene>
<comment type="caution">
    <text evidence="2">The sequence shown here is derived from an EMBL/GenBank/DDBJ whole genome shotgun (WGS) entry which is preliminary data.</text>
</comment>
<dbReference type="OrthoDB" id="7442607at2759"/>
<feature type="region of interest" description="Disordered" evidence="1">
    <location>
        <begin position="242"/>
        <end position="414"/>
    </location>
</feature>
<evidence type="ECO:0000313" key="2">
    <source>
        <dbReference type="EMBL" id="KPM03675.1"/>
    </source>
</evidence>